<feature type="region of interest" description="Disordered" evidence="3">
    <location>
        <begin position="898"/>
        <end position="951"/>
    </location>
</feature>
<dbReference type="AlphaFoldDB" id="A0A1E1KFC5"/>
<dbReference type="Gene3D" id="3.40.50.300">
    <property type="entry name" value="P-loop containing nucleotide triphosphate hydrolases"/>
    <property type="match status" value="1"/>
</dbReference>
<dbReference type="InterPro" id="IPR020850">
    <property type="entry name" value="GED_dom"/>
</dbReference>
<dbReference type="InterPro" id="IPR000375">
    <property type="entry name" value="Dynamin_stalk"/>
</dbReference>
<dbReference type="InParanoid" id="A0A1E1KFC5"/>
<evidence type="ECO:0000313" key="6">
    <source>
        <dbReference type="Proteomes" id="UP000178129"/>
    </source>
</evidence>
<dbReference type="GO" id="GO:0008017">
    <property type="term" value="F:microtubule binding"/>
    <property type="evidence" value="ECO:0007669"/>
    <property type="project" value="TreeGrafter"/>
</dbReference>
<dbReference type="InterPro" id="IPR001401">
    <property type="entry name" value="Dynamin_GTPase"/>
</dbReference>
<evidence type="ECO:0000256" key="1">
    <source>
        <dbReference type="ARBA" id="ARBA00022741"/>
    </source>
</evidence>
<feature type="compositionally biased region" description="Basic and acidic residues" evidence="3">
    <location>
        <begin position="40"/>
        <end position="49"/>
    </location>
</feature>
<feature type="region of interest" description="Disordered" evidence="3">
    <location>
        <begin position="555"/>
        <end position="576"/>
    </location>
</feature>
<feature type="compositionally biased region" description="Polar residues" evidence="3">
    <location>
        <begin position="934"/>
        <end position="945"/>
    </location>
</feature>
<reference evidence="6" key="1">
    <citation type="submission" date="2016-03" db="EMBL/GenBank/DDBJ databases">
        <authorList>
            <person name="Ploux O."/>
        </authorList>
    </citation>
    <scope>NUCLEOTIDE SEQUENCE [LARGE SCALE GENOMIC DNA]</scope>
    <source>
        <strain evidence="6">UK7</strain>
    </source>
</reference>
<dbReference type="GO" id="GO:0031623">
    <property type="term" value="P:receptor internalization"/>
    <property type="evidence" value="ECO:0007669"/>
    <property type="project" value="TreeGrafter"/>
</dbReference>
<proteinExistence type="predicted"/>
<keyword evidence="6" id="KW-1185">Reference proteome</keyword>
<dbReference type="GO" id="GO:0005525">
    <property type="term" value="F:GTP binding"/>
    <property type="evidence" value="ECO:0007669"/>
    <property type="project" value="InterPro"/>
</dbReference>
<dbReference type="Gene3D" id="1.20.120.1240">
    <property type="entry name" value="Dynamin, middle domain"/>
    <property type="match status" value="1"/>
</dbReference>
<dbReference type="Pfam" id="PF01031">
    <property type="entry name" value="Dynamin_M"/>
    <property type="match status" value="1"/>
</dbReference>
<dbReference type="CDD" id="cd08771">
    <property type="entry name" value="DLP_1"/>
    <property type="match status" value="1"/>
</dbReference>
<dbReference type="GO" id="GO:0005874">
    <property type="term" value="C:microtubule"/>
    <property type="evidence" value="ECO:0007669"/>
    <property type="project" value="TreeGrafter"/>
</dbReference>
<evidence type="ECO:0000313" key="5">
    <source>
        <dbReference type="EMBL" id="CZS96680.1"/>
    </source>
</evidence>
<dbReference type="InterPro" id="IPR022812">
    <property type="entry name" value="Dynamin"/>
</dbReference>
<dbReference type="Pfam" id="PF00350">
    <property type="entry name" value="Dynamin_N"/>
    <property type="match status" value="1"/>
</dbReference>
<comment type="caution">
    <text evidence="5">The sequence shown here is derived from an EMBL/GenBank/DDBJ whole genome shotgun (WGS) entry which is preliminary data.</text>
</comment>
<gene>
    <name evidence="5" type="ORF">RCO7_04762</name>
</gene>
<dbReference type="Proteomes" id="UP000178129">
    <property type="component" value="Unassembled WGS sequence"/>
</dbReference>
<dbReference type="SMART" id="SM00053">
    <property type="entry name" value="DYNc"/>
    <property type="match status" value="1"/>
</dbReference>
<organism evidence="5 6">
    <name type="scientific">Rhynchosporium graminicola</name>
    <dbReference type="NCBI Taxonomy" id="2792576"/>
    <lineage>
        <taxon>Eukaryota</taxon>
        <taxon>Fungi</taxon>
        <taxon>Dikarya</taxon>
        <taxon>Ascomycota</taxon>
        <taxon>Pezizomycotina</taxon>
        <taxon>Leotiomycetes</taxon>
        <taxon>Helotiales</taxon>
        <taxon>Ploettnerulaceae</taxon>
        <taxon>Rhynchosporium</taxon>
    </lineage>
</organism>
<evidence type="ECO:0000259" key="4">
    <source>
        <dbReference type="PROSITE" id="PS51388"/>
    </source>
</evidence>
<dbReference type="InterPro" id="IPR045063">
    <property type="entry name" value="Dynamin_N"/>
</dbReference>
<evidence type="ECO:0000256" key="3">
    <source>
        <dbReference type="SAM" id="MobiDB-lite"/>
    </source>
</evidence>
<dbReference type="GO" id="GO:0005886">
    <property type="term" value="C:plasma membrane"/>
    <property type="evidence" value="ECO:0007669"/>
    <property type="project" value="TreeGrafter"/>
</dbReference>
<feature type="domain" description="GED" evidence="4">
    <location>
        <begin position="804"/>
        <end position="900"/>
    </location>
</feature>
<dbReference type="PANTHER" id="PTHR11566">
    <property type="entry name" value="DYNAMIN"/>
    <property type="match status" value="1"/>
</dbReference>
<dbReference type="GO" id="GO:0005737">
    <property type="term" value="C:cytoplasm"/>
    <property type="evidence" value="ECO:0007669"/>
    <property type="project" value="TreeGrafter"/>
</dbReference>
<keyword evidence="1" id="KW-0547">Nucleotide-binding</keyword>
<dbReference type="PROSITE" id="PS51388">
    <property type="entry name" value="GED"/>
    <property type="match status" value="1"/>
</dbReference>
<feature type="region of interest" description="Disordered" evidence="3">
    <location>
        <begin position="1"/>
        <end position="111"/>
    </location>
</feature>
<name>A0A1E1KFC5_9HELO</name>
<dbReference type="GO" id="GO:0003924">
    <property type="term" value="F:GTPase activity"/>
    <property type="evidence" value="ECO:0007669"/>
    <property type="project" value="InterPro"/>
</dbReference>
<dbReference type="SUPFAM" id="SSF52540">
    <property type="entry name" value="P-loop containing nucleoside triphosphate hydrolases"/>
    <property type="match status" value="1"/>
</dbReference>
<keyword evidence="2" id="KW-0342">GTP-binding</keyword>
<accession>A0A1E1KFC5</accession>
<dbReference type="EMBL" id="FJUW01000012">
    <property type="protein sequence ID" value="CZS96680.1"/>
    <property type="molecule type" value="Genomic_DNA"/>
</dbReference>
<feature type="compositionally biased region" description="Polar residues" evidence="3">
    <location>
        <begin position="909"/>
        <end position="920"/>
    </location>
</feature>
<dbReference type="PANTHER" id="PTHR11566:SF131">
    <property type="entry name" value="GTPASE, PUTATIVE (AFU_ORTHOLOGUE AFUA_6G07630)-RELATED"/>
    <property type="match status" value="1"/>
</dbReference>
<protein>
    <recommendedName>
        <fullName evidence="4">GED domain-containing protein</fullName>
    </recommendedName>
</protein>
<feature type="compositionally biased region" description="Low complexity" evidence="3">
    <location>
        <begin position="75"/>
        <end position="89"/>
    </location>
</feature>
<dbReference type="InterPro" id="IPR027417">
    <property type="entry name" value="P-loop_NTPase"/>
</dbReference>
<dbReference type="STRING" id="914237.A0A1E1KFC5"/>
<evidence type="ECO:0000256" key="2">
    <source>
        <dbReference type="ARBA" id="ARBA00023134"/>
    </source>
</evidence>
<sequence length="951" mass="106845">MASANSKRFIKRESTVARGLPTPAPSIKSFRTESPSIKFENSEIDRIDLTGDDEIEELPPSNHDLPVAIDEQEQSRSPGIPSRSSRLPSTPTPRAPKHPRQTHPPRMESGLEVVGRNVKKLVETIEKLKRIGLKSIDAQLPELVLVGDQSAGKSSLMGAIAEINLPKGQSMCTRCPTNIRTSSSETWTCIITLEISYCFQAHKGRAQEKFPHWAENDESVIVSFMEITDKTELEQALRCAQKAILNPSSDPQRFISRNGFDPSQATESDEARFSPNVIAVAIAGPGLPDLSFYDLPGLFQAAEAEEQKYLIKVFDNLTAKYIKHENAIIICAMTMQNDPGISKTKGFVGNLKADNRCIGVLTMPDRIQQNETVAHQDYTKILANTAFVLQPHGYFVTKQPGPDSLAKGPRYHEIARQEENDFFESSGVWGPGGEWHQFRHRCGTATIQEYLSKVFARQILLSLPDITENINVQIRDVDRGLANLPDARQDKVQHVVRQALNAFSNQVRQSIDPTLLSPFHSEWNKLCGQFLKTLDTMRPGCICKGGEPEVIELDSDDEGSQYSTVKRPNDGAEVSPNKRARNTFVEPSQVPQTPRTVKPEPGTKLFRTPLPGVLRKYKQSEFGPFHRAYLGAGFGAMSLMELRATIADNACAGRPTETNFKVKQEIALGAIAKWRDPIETLMKTVFARVRHELLSTLETCLAKYTQTALFADSKVIIKKWLHDKDQEQRNQTLRYFEVESSRLFTICLKEFERHKAEALELLMENRKKQRIDSYIASHSMKYKEESKARAEAEAQLGPDTFAEELRTAAYIRGYYHTARIRFTDSICADINAHYYFKISEEIQYLLENKLKLDEGDSELKCQALVEENAEISHQRTSLLKRKQQLSEFSAILTQLNTDLNTSGEDDPMQTPQNGFENSNANDHDHDEMDLDNPSGATSTTVSPTKSYGYGK</sequence>
<dbReference type="PRINTS" id="PR00195">
    <property type="entry name" value="DYNAMIN"/>
</dbReference>